<dbReference type="InParanoid" id="A0A1S0U0D6"/>
<dbReference type="AlphaFoldDB" id="A0A1S0U0D6"/>
<sequence length="123" mass="14021">MGQFDNEGEKEYSVAERRHLRWIPPPPSSPPPSPPPPLFPKLLTSHLALIALENSEKGYIIGTIMKSVNEYNRSHPNEQEITHKYWGSLLGIFMDQSNTSKISGAFVIFGTKSMFIYYEIMLH</sequence>
<accession>A0A1S0U0D6</accession>
<dbReference type="EMBL" id="JH712360">
    <property type="protein sequence ID" value="EFO22979.1"/>
    <property type="molecule type" value="Genomic_DNA"/>
</dbReference>
<feature type="region of interest" description="Disordered" evidence="1">
    <location>
        <begin position="1"/>
        <end position="37"/>
    </location>
</feature>
<feature type="compositionally biased region" description="Basic and acidic residues" evidence="1">
    <location>
        <begin position="7"/>
        <end position="17"/>
    </location>
</feature>
<feature type="compositionally biased region" description="Pro residues" evidence="1">
    <location>
        <begin position="23"/>
        <end position="37"/>
    </location>
</feature>
<dbReference type="GeneID" id="9942916"/>
<evidence type="ECO:0000313" key="2">
    <source>
        <dbReference type="EMBL" id="EFO22979.1"/>
    </source>
</evidence>
<dbReference type="RefSeq" id="XP_003141092.1">
    <property type="nucleotide sequence ID" value="XM_003141044.1"/>
</dbReference>
<reference evidence="2" key="1">
    <citation type="submission" date="2012-04" db="EMBL/GenBank/DDBJ databases">
        <title>The Genome Sequence of Loa loa.</title>
        <authorList>
            <consortium name="The Broad Institute Genome Sequencing Platform"/>
            <consortium name="Broad Institute Genome Sequencing Center for Infectious Disease"/>
            <person name="Nutman T.B."/>
            <person name="Fink D.L."/>
            <person name="Russ C."/>
            <person name="Young S."/>
            <person name="Zeng Q."/>
            <person name="Gargeya S."/>
            <person name="Alvarado L."/>
            <person name="Berlin A."/>
            <person name="Chapman S.B."/>
            <person name="Chen Z."/>
            <person name="Freedman E."/>
            <person name="Gellesch M."/>
            <person name="Goldberg J."/>
            <person name="Griggs A."/>
            <person name="Gujja S."/>
            <person name="Heilman E.R."/>
            <person name="Heiman D."/>
            <person name="Howarth C."/>
            <person name="Mehta T."/>
            <person name="Neiman D."/>
            <person name="Pearson M."/>
            <person name="Roberts A."/>
            <person name="Saif S."/>
            <person name="Shea T."/>
            <person name="Shenoy N."/>
            <person name="Sisk P."/>
            <person name="Stolte C."/>
            <person name="Sykes S."/>
            <person name="White J."/>
            <person name="Yandava C."/>
            <person name="Haas B."/>
            <person name="Henn M.R."/>
            <person name="Nusbaum C."/>
            <person name="Birren B."/>
        </authorList>
    </citation>
    <scope>NUCLEOTIDE SEQUENCE [LARGE SCALE GENOMIC DNA]</scope>
</reference>
<protein>
    <submittedName>
        <fullName evidence="2">Uncharacterized protein</fullName>
    </submittedName>
</protein>
<proteinExistence type="predicted"/>
<dbReference type="KEGG" id="loa:LOAG_05507"/>
<dbReference type="CTD" id="9942916"/>
<gene>
    <name evidence="2" type="ORF">LOAG_05507</name>
</gene>
<organism evidence="2">
    <name type="scientific">Loa loa</name>
    <name type="common">Eye worm</name>
    <name type="synonym">Filaria loa</name>
    <dbReference type="NCBI Taxonomy" id="7209"/>
    <lineage>
        <taxon>Eukaryota</taxon>
        <taxon>Metazoa</taxon>
        <taxon>Ecdysozoa</taxon>
        <taxon>Nematoda</taxon>
        <taxon>Chromadorea</taxon>
        <taxon>Rhabditida</taxon>
        <taxon>Spirurina</taxon>
        <taxon>Spiruromorpha</taxon>
        <taxon>Filarioidea</taxon>
        <taxon>Onchocercidae</taxon>
        <taxon>Loa</taxon>
    </lineage>
</organism>
<evidence type="ECO:0000256" key="1">
    <source>
        <dbReference type="SAM" id="MobiDB-lite"/>
    </source>
</evidence>
<name>A0A1S0U0D6_LOALO</name>